<organism evidence="2 3">
    <name type="scientific">Corchorus olitorius</name>
    <dbReference type="NCBI Taxonomy" id="93759"/>
    <lineage>
        <taxon>Eukaryota</taxon>
        <taxon>Viridiplantae</taxon>
        <taxon>Streptophyta</taxon>
        <taxon>Embryophyta</taxon>
        <taxon>Tracheophyta</taxon>
        <taxon>Spermatophyta</taxon>
        <taxon>Magnoliopsida</taxon>
        <taxon>eudicotyledons</taxon>
        <taxon>Gunneridae</taxon>
        <taxon>Pentapetalae</taxon>
        <taxon>rosids</taxon>
        <taxon>malvids</taxon>
        <taxon>Malvales</taxon>
        <taxon>Malvaceae</taxon>
        <taxon>Grewioideae</taxon>
        <taxon>Apeibeae</taxon>
        <taxon>Corchorus</taxon>
    </lineage>
</organism>
<keyword evidence="3" id="KW-1185">Reference proteome</keyword>
<evidence type="ECO:0000256" key="1">
    <source>
        <dbReference type="SAM" id="MobiDB-lite"/>
    </source>
</evidence>
<dbReference type="EMBL" id="AWUE01013755">
    <property type="protein sequence ID" value="OMP05970.1"/>
    <property type="molecule type" value="Genomic_DNA"/>
</dbReference>
<evidence type="ECO:0000313" key="3">
    <source>
        <dbReference type="Proteomes" id="UP000187203"/>
    </source>
</evidence>
<feature type="compositionally biased region" description="Polar residues" evidence="1">
    <location>
        <begin position="75"/>
        <end position="85"/>
    </location>
</feature>
<accession>A0A1R3KFW2</accession>
<evidence type="ECO:0000313" key="2">
    <source>
        <dbReference type="EMBL" id="OMP05970.1"/>
    </source>
</evidence>
<dbReference type="Proteomes" id="UP000187203">
    <property type="component" value="Unassembled WGS sequence"/>
</dbReference>
<reference evidence="3" key="1">
    <citation type="submission" date="2013-09" db="EMBL/GenBank/DDBJ databases">
        <title>Corchorus olitorius genome sequencing.</title>
        <authorList>
            <person name="Alam M."/>
            <person name="Haque M.S."/>
            <person name="Islam M.S."/>
            <person name="Emdad E.M."/>
            <person name="Islam M.M."/>
            <person name="Ahmed B."/>
            <person name="Halim A."/>
            <person name="Hossen Q.M.M."/>
            <person name="Hossain M.Z."/>
            <person name="Ahmed R."/>
            <person name="Khan M.M."/>
            <person name="Islam R."/>
            <person name="Rashid M.M."/>
            <person name="Khan S.A."/>
            <person name="Rahman M.S."/>
            <person name="Alam M."/>
            <person name="Yahiya A.S."/>
            <person name="Khan M.S."/>
            <person name="Azam M.S."/>
            <person name="Haque T."/>
            <person name="Lashkar M.Z.H."/>
            <person name="Akhand A.I."/>
            <person name="Morshed G."/>
            <person name="Roy S."/>
            <person name="Uddin K.S."/>
            <person name="Rabeya T."/>
            <person name="Hossain A.S."/>
            <person name="Chowdhury A."/>
            <person name="Snigdha A.R."/>
            <person name="Mortoza M.S."/>
            <person name="Matin S.A."/>
            <person name="Hoque S.M.E."/>
            <person name="Islam M.K."/>
            <person name="Roy D.K."/>
            <person name="Haider R."/>
            <person name="Moosa M.M."/>
            <person name="Elias S.M."/>
            <person name="Hasan A.M."/>
            <person name="Jahan S."/>
            <person name="Shafiuddin M."/>
            <person name="Mahmood N."/>
            <person name="Shommy N.S."/>
        </authorList>
    </citation>
    <scope>NUCLEOTIDE SEQUENCE [LARGE SCALE GENOMIC DNA]</scope>
    <source>
        <strain evidence="3">cv. O-4</strain>
    </source>
</reference>
<gene>
    <name evidence="2" type="ORF">COLO4_08421</name>
</gene>
<name>A0A1R3KFW2_9ROSI</name>
<dbReference type="AlphaFoldDB" id="A0A1R3KFW2"/>
<protein>
    <submittedName>
        <fullName evidence="2">Uncharacterized protein</fullName>
    </submittedName>
</protein>
<proteinExistence type="predicted"/>
<sequence>MAFRVAFYILRGIFHSTLAAKRKVLRLTNLKIGPIQWSYSEIRHREFCSGEAFSEILGGSFRRNQSQIRDEGKKASQSASFSSENEAPATLATEAQGGDTGGDGG</sequence>
<feature type="region of interest" description="Disordered" evidence="1">
    <location>
        <begin position="64"/>
        <end position="105"/>
    </location>
</feature>
<comment type="caution">
    <text evidence="2">The sequence shown here is derived from an EMBL/GenBank/DDBJ whole genome shotgun (WGS) entry which is preliminary data.</text>
</comment>